<evidence type="ECO:0000256" key="8">
    <source>
        <dbReference type="ARBA" id="ARBA00023214"/>
    </source>
</evidence>
<dbReference type="AlphaFoldDB" id="A0A0D1JVY2"/>
<dbReference type="InterPro" id="IPR050368">
    <property type="entry name" value="ClC-type_chloride_channel"/>
</dbReference>
<proteinExistence type="predicted"/>
<comment type="caution">
    <text evidence="11">The sequence shown here is derived from an EMBL/GenBank/DDBJ whole genome shotgun (WGS) entry which is preliminary data.</text>
</comment>
<feature type="transmembrane region" description="Helical" evidence="10">
    <location>
        <begin position="308"/>
        <end position="330"/>
    </location>
</feature>
<dbReference type="PANTHER" id="PTHR43427:SF6">
    <property type="entry name" value="CHLORIDE CHANNEL PROTEIN CLC-E"/>
    <property type="match status" value="1"/>
</dbReference>
<evidence type="ECO:0000256" key="5">
    <source>
        <dbReference type="ARBA" id="ARBA00023065"/>
    </source>
</evidence>
<accession>A0A0D1JVY2</accession>
<evidence type="ECO:0000313" key="12">
    <source>
        <dbReference type="Proteomes" id="UP000032289"/>
    </source>
</evidence>
<evidence type="ECO:0000256" key="9">
    <source>
        <dbReference type="ARBA" id="ARBA00023303"/>
    </source>
</evidence>
<keyword evidence="5" id="KW-0406">Ion transport</keyword>
<evidence type="ECO:0000256" key="6">
    <source>
        <dbReference type="ARBA" id="ARBA00023136"/>
    </source>
</evidence>
<feature type="transmembrane region" description="Helical" evidence="10">
    <location>
        <begin position="66"/>
        <end position="83"/>
    </location>
</feature>
<keyword evidence="4 10" id="KW-1133">Transmembrane helix</keyword>
<dbReference type="InterPro" id="IPR014743">
    <property type="entry name" value="Cl-channel_core"/>
</dbReference>
<feature type="transmembrane region" description="Helical" evidence="10">
    <location>
        <begin position="197"/>
        <end position="218"/>
    </location>
</feature>
<dbReference type="Gene3D" id="1.10.3080.10">
    <property type="entry name" value="Clc chloride channel"/>
    <property type="match status" value="1"/>
</dbReference>
<feature type="transmembrane region" description="Helical" evidence="10">
    <location>
        <begin position="336"/>
        <end position="355"/>
    </location>
</feature>
<keyword evidence="3 10" id="KW-0812">Transmembrane</keyword>
<keyword evidence="8" id="KW-0868">Chloride</keyword>
<reference evidence="11 12" key="1">
    <citation type="journal article" date="2015" name="Microbiology (Mosc.)">
        <title>Genomics of the Weissella cibaria species with an examination of its metabolic traits.</title>
        <authorList>
            <person name="Lynch K.M."/>
            <person name="Lucid A."/>
            <person name="Arendt E.K."/>
            <person name="Sleator R.D."/>
            <person name="Lucey B."/>
            <person name="Coffey A."/>
        </authorList>
    </citation>
    <scope>NUCLEOTIDE SEQUENCE [LARGE SCALE GENOMIC DNA]</scope>
    <source>
        <strain evidence="11 12">AB3b</strain>
    </source>
</reference>
<dbReference type="PRINTS" id="PR00762">
    <property type="entry name" value="CLCHANNEL"/>
</dbReference>
<evidence type="ECO:0000256" key="4">
    <source>
        <dbReference type="ARBA" id="ARBA00022989"/>
    </source>
</evidence>
<evidence type="ECO:0000256" key="3">
    <source>
        <dbReference type="ARBA" id="ARBA00022692"/>
    </source>
</evidence>
<dbReference type="PANTHER" id="PTHR43427">
    <property type="entry name" value="CHLORIDE CHANNEL PROTEIN CLC-E"/>
    <property type="match status" value="1"/>
</dbReference>
<keyword evidence="2" id="KW-0813">Transport</keyword>
<dbReference type="SUPFAM" id="SSF81340">
    <property type="entry name" value="Clc chloride channel"/>
    <property type="match status" value="1"/>
</dbReference>
<feature type="transmembrane region" description="Helical" evidence="10">
    <location>
        <begin position="160"/>
        <end position="185"/>
    </location>
</feature>
<evidence type="ECO:0000256" key="10">
    <source>
        <dbReference type="SAM" id="Phobius"/>
    </source>
</evidence>
<sequence>MEQSETYTERQKMGVLALSTVVLGVIVGLSSVVLSLFLDVIEHFFLGFEENTLVPVAIHAAGTQRLLSVTIGGIIAAGLWFIVQTKMKPTVGINKALEGETMPLGASILHAVTQVFYVATGGSVGRELAPREMGALLAQRWEMLLAKWHLDTLTADDRRLLIAAAAGAGFAGIYIAPITGMLFAVEILHKNVSKRSVSVSLGMSLIAMLVGASIKGFHPYYFVADRHFDLKMLPFVIVVGPIMGIAGAYFRKAFQWAGGKAKAKQVQVLWQLPLAALATGIVAYFFPQIMGNGRGLAELAINNESTKLIGMLAIGMILKAVITVFTLKAGAYGGTLAPSIGIGGSFGAILGFVYVMMMPGASIDQAAVIGATALLSASQQAPLMALFMMFEVTHMDYSALLPMGLSVVLAITTSKLILKK</sequence>
<feature type="transmembrane region" description="Helical" evidence="10">
    <location>
        <begin position="230"/>
        <end position="250"/>
    </location>
</feature>
<feature type="transmembrane region" description="Helical" evidence="10">
    <location>
        <begin position="399"/>
        <end position="418"/>
    </location>
</feature>
<keyword evidence="9" id="KW-0407">Ion channel</keyword>
<keyword evidence="7" id="KW-0869">Chloride channel</keyword>
<keyword evidence="6 10" id="KW-0472">Membrane</keyword>
<dbReference type="GO" id="GO:0034707">
    <property type="term" value="C:chloride channel complex"/>
    <property type="evidence" value="ECO:0007669"/>
    <property type="project" value="UniProtKB-KW"/>
</dbReference>
<dbReference type="PATRIC" id="fig|137591.24.peg.505"/>
<feature type="transmembrane region" description="Helical" evidence="10">
    <location>
        <begin position="21"/>
        <end position="46"/>
    </location>
</feature>
<dbReference type="Pfam" id="PF00654">
    <property type="entry name" value="Voltage_CLC"/>
    <property type="match status" value="1"/>
</dbReference>
<dbReference type="Proteomes" id="UP000032289">
    <property type="component" value="Unassembled WGS sequence"/>
</dbReference>
<dbReference type="RefSeq" id="WP_043940749.1">
    <property type="nucleotide sequence ID" value="NZ_JWHT01000012.1"/>
</dbReference>
<feature type="transmembrane region" description="Helical" evidence="10">
    <location>
        <begin position="270"/>
        <end position="287"/>
    </location>
</feature>
<evidence type="ECO:0000313" key="11">
    <source>
        <dbReference type="EMBL" id="KIU25383.1"/>
    </source>
</evidence>
<evidence type="ECO:0000256" key="1">
    <source>
        <dbReference type="ARBA" id="ARBA00004141"/>
    </source>
</evidence>
<comment type="subcellular location">
    <subcellularLocation>
        <location evidence="1">Membrane</location>
        <topology evidence="1">Multi-pass membrane protein</topology>
    </subcellularLocation>
</comment>
<dbReference type="InterPro" id="IPR001807">
    <property type="entry name" value="ClC"/>
</dbReference>
<name>A0A0D1JVY2_9LACO</name>
<dbReference type="EMBL" id="JWHT01000012">
    <property type="protein sequence ID" value="KIU25383.1"/>
    <property type="molecule type" value="Genomic_DNA"/>
</dbReference>
<gene>
    <name evidence="11" type="primary">clcA_1</name>
    <name evidence="11" type="ORF">ab3b_00520</name>
</gene>
<feature type="transmembrane region" description="Helical" evidence="10">
    <location>
        <begin position="367"/>
        <end position="387"/>
    </location>
</feature>
<evidence type="ECO:0000256" key="2">
    <source>
        <dbReference type="ARBA" id="ARBA00022448"/>
    </source>
</evidence>
<dbReference type="GO" id="GO:0005254">
    <property type="term" value="F:chloride channel activity"/>
    <property type="evidence" value="ECO:0007669"/>
    <property type="project" value="UniProtKB-KW"/>
</dbReference>
<protein>
    <submittedName>
        <fullName evidence="11">ClcA_1 protein</fullName>
    </submittedName>
</protein>
<organism evidence="11 12">
    <name type="scientific">Weissella cibaria</name>
    <dbReference type="NCBI Taxonomy" id="137591"/>
    <lineage>
        <taxon>Bacteria</taxon>
        <taxon>Bacillati</taxon>
        <taxon>Bacillota</taxon>
        <taxon>Bacilli</taxon>
        <taxon>Lactobacillales</taxon>
        <taxon>Lactobacillaceae</taxon>
        <taxon>Weissella</taxon>
    </lineage>
</organism>
<evidence type="ECO:0000256" key="7">
    <source>
        <dbReference type="ARBA" id="ARBA00023173"/>
    </source>
</evidence>